<feature type="compositionally biased region" description="Polar residues" evidence="1">
    <location>
        <begin position="67"/>
        <end position="81"/>
    </location>
</feature>
<evidence type="ECO:0000313" key="3">
    <source>
        <dbReference type="Proteomes" id="UP001302126"/>
    </source>
</evidence>
<protein>
    <submittedName>
        <fullName evidence="2">Uncharacterized protein</fullName>
    </submittedName>
</protein>
<name>A0AAN6WS29_9PEZI</name>
<accession>A0AAN6WS29</accession>
<feature type="region of interest" description="Disordered" evidence="1">
    <location>
        <begin position="45"/>
        <end position="81"/>
    </location>
</feature>
<gene>
    <name evidence="2" type="ORF">QBC35DRAFT_504049</name>
</gene>
<reference evidence="2" key="2">
    <citation type="submission" date="2023-05" db="EMBL/GenBank/DDBJ databases">
        <authorList>
            <consortium name="Lawrence Berkeley National Laboratory"/>
            <person name="Steindorff A."/>
            <person name="Hensen N."/>
            <person name="Bonometti L."/>
            <person name="Westerberg I."/>
            <person name="Brannstrom I.O."/>
            <person name="Guillou S."/>
            <person name="Cros-Aarteil S."/>
            <person name="Calhoun S."/>
            <person name="Haridas S."/>
            <person name="Kuo A."/>
            <person name="Mondo S."/>
            <person name="Pangilinan J."/>
            <person name="Riley R."/>
            <person name="Labutti K."/>
            <person name="Andreopoulos B."/>
            <person name="Lipzen A."/>
            <person name="Chen C."/>
            <person name="Yanf M."/>
            <person name="Daum C."/>
            <person name="Ng V."/>
            <person name="Clum A."/>
            <person name="Ohm R."/>
            <person name="Martin F."/>
            <person name="Silar P."/>
            <person name="Natvig D."/>
            <person name="Lalanne C."/>
            <person name="Gautier V."/>
            <person name="Ament-Velasquez S.L."/>
            <person name="Kruys A."/>
            <person name="Hutchinson M.I."/>
            <person name="Powell A.J."/>
            <person name="Barry K."/>
            <person name="Miller A.N."/>
            <person name="Grigoriev I.V."/>
            <person name="Debuchy R."/>
            <person name="Gladieux P."/>
            <person name="Thoren M.H."/>
            <person name="Johannesson H."/>
        </authorList>
    </citation>
    <scope>NUCLEOTIDE SEQUENCE</scope>
    <source>
        <strain evidence="2">PSN309</strain>
    </source>
</reference>
<organism evidence="2 3">
    <name type="scientific">Podospora australis</name>
    <dbReference type="NCBI Taxonomy" id="1536484"/>
    <lineage>
        <taxon>Eukaryota</taxon>
        <taxon>Fungi</taxon>
        <taxon>Dikarya</taxon>
        <taxon>Ascomycota</taxon>
        <taxon>Pezizomycotina</taxon>
        <taxon>Sordariomycetes</taxon>
        <taxon>Sordariomycetidae</taxon>
        <taxon>Sordariales</taxon>
        <taxon>Podosporaceae</taxon>
        <taxon>Podospora</taxon>
    </lineage>
</organism>
<evidence type="ECO:0000256" key="1">
    <source>
        <dbReference type="SAM" id="MobiDB-lite"/>
    </source>
</evidence>
<proteinExistence type="predicted"/>
<dbReference type="EMBL" id="MU864455">
    <property type="protein sequence ID" value="KAK4185292.1"/>
    <property type="molecule type" value="Genomic_DNA"/>
</dbReference>
<feature type="region of interest" description="Disordered" evidence="1">
    <location>
        <begin position="379"/>
        <end position="411"/>
    </location>
</feature>
<comment type="caution">
    <text evidence="2">The sequence shown here is derived from an EMBL/GenBank/DDBJ whole genome shotgun (WGS) entry which is preliminary data.</text>
</comment>
<reference evidence="2" key="1">
    <citation type="journal article" date="2023" name="Mol. Phylogenet. Evol.">
        <title>Genome-scale phylogeny and comparative genomics of the fungal order Sordariales.</title>
        <authorList>
            <person name="Hensen N."/>
            <person name="Bonometti L."/>
            <person name="Westerberg I."/>
            <person name="Brannstrom I.O."/>
            <person name="Guillou S."/>
            <person name="Cros-Aarteil S."/>
            <person name="Calhoun S."/>
            <person name="Haridas S."/>
            <person name="Kuo A."/>
            <person name="Mondo S."/>
            <person name="Pangilinan J."/>
            <person name="Riley R."/>
            <person name="LaButti K."/>
            <person name="Andreopoulos B."/>
            <person name="Lipzen A."/>
            <person name="Chen C."/>
            <person name="Yan M."/>
            <person name="Daum C."/>
            <person name="Ng V."/>
            <person name="Clum A."/>
            <person name="Steindorff A."/>
            <person name="Ohm R.A."/>
            <person name="Martin F."/>
            <person name="Silar P."/>
            <person name="Natvig D.O."/>
            <person name="Lalanne C."/>
            <person name="Gautier V."/>
            <person name="Ament-Velasquez S.L."/>
            <person name="Kruys A."/>
            <person name="Hutchinson M.I."/>
            <person name="Powell A.J."/>
            <person name="Barry K."/>
            <person name="Miller A.N."/>
            <person name="Grigoriev I.V."/>
            <person name="Debuchy R."/>
            <person name="Gladieux P."/>
            <person name="Hiltunen Thoren M."/>
            <person name="Johannesson H."/>
        </authorList>
    </citation>
    <scope>NUCLEOTIDE SEQUENCE</scope>
    <source>
        <strain evidence="2">PSN309</strain>
    </source>
</reference>
<keyword evidence="3" id="KW-1185">Reference proteome</keyword>
<sequence>MVVSGALAVRWIRDYLVQQPSSSSSSSFAVTKAENVHHGVGVATEQQTKKVGMTRKGAKSLPEESDSTTTTSYPNSASRCTTDNDGNDLLHLIPSLIHHGREHTVFRQEFAFYAAPRGKPLSLLTPPLSSDSPRRELLQCKLGDLCRRLAGLLSPTGRFGPLAAVQTTIANPRQPNIGSGGLFETGGAGTWSVAFQSMLEGILRDGEDMAVVLSYATIRRHFRRLGYLLDEVTTARLVVLDAADESNILVTMDSQDDDAGESKIIVVGLSDWSSCVFGDPLLATAFSDPLQLPHPPSAAFLRGFNHTVSETEPGYPAGLNRAIIEDVDKAPIRLLLYQVYHSVTRIVREFYRPRGDNSASELEARRALNLALTKLAEVSDDDVRKKERHPRPSGEMSPAKRIKTLEHGNPE</sequence>
<evidence type="ECO:0000313" key="2">
    <source>
        <dbReference type="EMBL" id="KAK4185292.1"/>
    </source>
</evidence>
<dbReference type="AlphaFoldDB" id="A0AAN6WS29"/>
<dbReference type="Proteomes" id="UP001302126">
    <property type="component" value="Unassembled WGS sequence"/>
</dbReference>